<protein>
    <submittedName>
        <fullName evidence="1">Uncharacterized protein</fullName>
    </submittedName>
</protein>
<evidence type="ECO:0000313" key="1">
    <source>
        <dbReference type="RefSeq" id="XP_059604554.1"/>
    </source>
</evidence>
<proteinExistence type="predicted"/>
<dbReference type="GeneID" id="84592711"/>
<accession>A0AAJ8BVE0</accession>
<dbReference type="RefSeq" id="XP_059604554.1">
    <property type="nucleotide sequence ID" value="XM_059743636.1"/>
</dbReference>
<dbReference type="AlphaFoldDB" id="A0AAJ8BVE0"/>
<organism evidence="1">
    <name type="scientific">Aspergillus niger</name>
    <dbReference type="NCBI Taxonomy" id="5061"/>
    <lineage>
        <taxon>Eukaryota</taxon>
        <taxon>Fungi</taxon>
        <taxon>Dikarya</taxon>
        <taxon>Ascomycota</taxon>
        <taxon>Pezizomycotina</taxon>
        <taxon>Eurotiomycetes</taxon>
        <taxon>Eurotiomycetidae</taxon>
        <taxon>Eurotiales</taxon>
        <taxon>Aspergillaceae</taxon>
        <taxon>Aspergillus</taxon>
        <taxon>Aspergillus subgen. Circumdati</taxon>
    </lineage>
</organism>
<reference evidence="1" key="2">
    <citation type="submission" date="2025-08" db="UniProtKB">
        <authorList>
            <consortium name="RefSeq"/>
        </authorList>
    </citation>
    <scope>IDENTIFICATION</scope>
</reference>
<sequence>MALAMGLKATLNQCFAVPLVVLSTRSHASKFSEGPAVLLAPLLRITSSCWWESYKVDQQVNRYSTLDTTRAIHDPSLLFPLIFRVIYPSETDPERISGPRASSVFCLFDLKGLCRPGDP</sequence>
<dbReference type="VEuPathDB" id="FungiDB:An12g09060"/>
<name>A0AAJ8BVE0_ASPNG</name>
<gene>
    <name evidence="1" type="ORF">An12g09060</name>
</gene>
<reference evidence="1" key="1">
    <citation type="submission" date="2025-02" db="EMBL/GenBank/DDBJ databases">
        <authorList>
            <consortium name="NCBI Genome Project"/>
        </authorList>
    </citation>
    <scope>NUCLEOTIDE SEQUENCE</scope>
</reference>
<dbReference type="KEGG" id="ang:An12g09060"/>